<proteinExistence type="predicted"/>
<dbReference type="Gene3D" id="3.30.710.10">
    <property type="entry name" value="Potassium Channel Kv1.1, Chain A"/>
    <property type="match status" value="1"/>
</dbReference>
<feature type="region of interest" description="Disordered" evidence="1">
    <location>
        <begin position="234"/>
        <end position="271"/>
    </location>
</feature>
<dbReference type="EMBL" id="JAGHQL010000293">
    <property type="protein sequence ID" value="KAH0534005.1"/>
    <property type="molecule type" value="Genomic_DNA"/>
</dbReference>
<dbReference type="InterPro" id="IPR011333">
    <property type="entry name" value="SKP1/BTB/POZ_sf"/>
</dbReference>
<feature type="compositionally biased region" description="Polar residues" evidence="1">
    <location>
        <begin position="238"/>
        <end position="249"/>
    </location>
</feature>
<dbReference type="AlphaFoldDB" id="A0A9P8HYY5"/>
<organism evidence="2 3">
    <name type="scientific">Glutinoglossum americanum</name>
    <dbReference type="NCBI Taxonomy" id="1670608"/>
    <lineage>
        <taxon>Eukaryota</taxon>
        <taxon>Fungi</taxon>
        <taxon>Dikarya</taxon>
        <taxon>Ascomycota</taxon>
        <taxon>Pezizomycotina</taxon>
        <taxon>Geoglossomycetes</taxon>
        <taxon>Geoglossales</taxon>
        <taxon>Geoglossaceae</taxon>
        <taxon>Glutinoglossum</taxon>
    </lineage>
</organism>
<keyword evidence="3" id="KW-1185">Reference proteome</keyword>
<gene>
    <name evidence="2" type="ORF">FGG08_007390</name>
</gene>
<reference evidence="2" key="1">
    <citation type="submission" date="2021-03" db="EMBL/GenBank/DDBJ databases">
        <title>Comparative genomics and phylogenomic investigation of the class Geoglossomycetes provide insights into ecological specialization and systematics.</title>
        <authorList>
            <person name="Melie T."/>
            <person name="Pirro S."/>
            <person name="Miller A.N."/>
            <person name="Quandt A."/>
        </authorList>
    </citation>
    <scope>NUCLEOTIDE SEQUENCE</scope>
    <source>
        <strain evidence="2">GBOQ0MN5Z8</strain>
    </source>
</reference>
<dbReference type="Proteomes" id="UP000698800">
    <property type="component" value="Unassembled WGS sequence"/>
</dbReference>
<dbReference type="PANTHER" id="PTHR47843:SF2">
    <property type="entry name" value="BTB DOMAIN-CONTAINING PROTEIN"/>
    <property type="match status" value="1"/>
</dbReference>
<name>A0A9P8HYY5_9PEZI</name>
<evidence type="ECO:0008006" key="4">
    <source>
        <dbReference type="Google" id="ProtNLM"/>
    </source>
</evidence>
<evidence type="ECO:0000313" key="3">
    <source>
        <dbReference type="Proteomes" id="UP000698800"/>
    </source>
</evidence>
<evidence type="ECO:0000256" key="1">
    <source>
        <dbReference type="SAM" id="MobiDB-lite"/>
    </source>
</evidence>
<accession>A0A9P8HYY5</accession>
<evidence type="ECO:0000313" key="2">
    <source>
        <dbReference type="EMBL" id="KAH0534005.1"/>
    </source>
</evidence>
<dbReference type="PANTHER" id="PTHR47843">
    <property type="entry name" value="BTB DOMAIN-CONTAINING PROTEIN-RELATED"/>
    <property type="match status" value="1"/>
</dbReference>
<dbReference type="SUPFAM" id="SSF54695">
    <property type="entry name" value="POZ domain"/>
    <property type="match status" value="1"/>
</dbReference>
<comment type="caution">
    <text evidence="2">The sequence shown here is derived from an EMBL/GenBank/DDBJ whole genome shotgun (WGS) entry which is preliminary data.</text>
</comment>
<sequence>MAEKVTSLPPYQEFLSSDTFTLRATNSDTPFKIHEALLRSTSPVLAKMCEGEFREGRERTIHFKEHVLESTLIAFIQWAYTKDYPNQPLDISNPTASGVTNSHARTEVRENSITEELVHPLLWHILLYDFGHRYFVPSLQALAKRKITTQLQAIQNLREGHEREAVLDLLEYAFGNLADSDPILPWLAMVASWKLEELKQCNIRFDELLSGSGGAFARHLVRFVVASPQPPWSPHAVKTSTTYPNNRPSTRGWKQASVLEDSEGSTSYSLD</sequence>
<dbReference type="OrthoDB" id="6359816at2759"/>
<protein>
    <recommendedName>
        <fullName evidence="4">BTB domain-containing protein</fullName>
    </recommendedName>
</protein>
<dbReference type="CDD" id="cd18186">
    <property type="entry name" value="BTB_POZ_ZBTB_KLHL-like"/>
    <property type="match status" value="1"/>
</dbReference>